<protein>
    <submittedName>
        <fullName evidence="1">Uncharacterized protein</fullName>
    </submittedName>
</protein>
<sequence>STTVAIKKQKYQLALDALELLIVERIFELTKMNRLQTGTLLSCPSHGKMALQTRSKAVRNAIDRYNSATSLLEPRKKAHLTWEQVVEYAFLADFDIFRDT</sequence>
<dbReference type="AlphaFoldDB" id="A0AAD7ENF9"/>
<organism evidence="1 2">
    <name type="scientific">Mycena albidolilacea</name>
    <dbReference type="NCBI Taxonomy" id="1033008"/>
    <lineage>
        <taxon>Eukaryota</taxon>
        <taxon>Fungi</taxon>
        <taxon>Dikarya</taxon>
        <taxon>Basidiomycota</taxon>
        <taxon>Agaricomycotina</taxon>
        <taxon>Agaricomycetes</taxon>
        <taxon>Agaricomycetidae</taxon>
        <taxon>Agaricales</taxon>
        <taxon>Marasmiineae</taxon>
        <taxon>Mycenaceae</taxon>
        <taxon>Mycena</taxon>
    </lineage>
</organism>
<name>A0AAD7ENF9_9AGAR</name>
<evidence type="ECO:0000313" key="2">
    <source>
        <dbReference type="Proteomes" id="UP001218218"/>
    </source>
</evidence>
<gene>
    <name evidence="1" type="ORF">DFH08DRAFT_637358</name>
</gene>
<evidence type="ECO:0000313" key="1">
    <source>
        <dbReference type="EMBL" id="KAJ7343032.1"/>
    </source>
</evidence>
<dbReference type="EMBL" id="JARIHO010000024">
    <property type="protein sequence ID" value="KAJ7343032.1"/>
    <property type="molecule type" value="Genomic_DNA"/>
</dbReference>
<feature type="non-terminal residue" evidence="1">
    <location>
        <position position="1"/>
    </location>
</feature>
<reference evidence="1" key="1">
    <citation type="submission" date="2023-03" db="EMBL/GenBank/DDBJ databases">
        <title>Massive genome expansion in bonnet fungi (Mycena s.s.) driven by repeated elements and novel gene families across ecological guilds.</title>
        <authorList>
            <consortium name="Lawrence Berkeley National Laboratory"/>
            <person name="Harder C.B."/>
            <person name="Miyauchi S."/>
            <person name="Viragh M."/>
            <person name="Kuo A."/>
            <person name="Thoen E."/>
            <person name="Andreopoulos B."/>
            <person name="Lu D."/>
            <person name="Skrede I."/>
            <person name="Drula E."/>
            <person name="Henrissat B."/>
            <person name="Morin E."/>
            <person name="Kohler A."/>
            <person name="Barry K."/>
            <person name="LaButti K."/>
            <person name="Morin E."/>
            <person name="Salamov A."/>
            <person name="Lipzen A."/>
            <person name="Mereny Z."/>
            <person name="Hegedus B."/>
            <person name="Baldrian P."/>
            <person name="Stursova M."/>
            <person name="Weitz H."/>
            <person name="Taylor A."/>
            <person name="Grigoriev I.V."/>
            <person name="Nagy L.G."/>
            <person name="Martin F."/>
            <person name="Kauserud H."/>
        </authorList>
    </citation>
    <scope>NUCLEOTIDE SEQUENCE</scope>
    <source>
        <strain evidence="1">CBHHK002</strain>
    </source>
</reference>
<comment type="caution">
    <text evidence="1">The sequence shown here is derived from an EMBL/GenBank/DDBJ whole genome shotgun (WGS) entry which is preliminary data.</text>
</comment>
<accession>A0AAD7ENF9</accession>
<proteinExistence type="predicted"/>
<feature type="non-terminal residue" evidence="1">
    <location>
        <position position="100"/>
    </location>
</feature>
<dbReference type="Proteomes" id="UP001218218">
    <property type="component" value="Unassembled WGS sequence"/>
</dbReference>
<keyword evidence="2" id="KW-1185">Reference proteome</keyword>